<comment type="similarity">
    <text evidence="1">Belongs to the YciI family.</text>
</comment>
<reference evidence="3 4" key="1">
    <citation type="submission" date="2022-04" db="EMBL/GenBank/DDBJ databases">
        <title>Genome draft of Actinomadura sp. ATCC 31491.</title>
        <authorList>
            <person name="Shi X."/>
            <person name="Du Y."/>
        </authorList>
    </citation>
    <scope>NUCLEOTIDE SEQUENCE [LARGE SCALE GENOMIC DNA]</scope>
    <source>
        <strain evidence="3 4">ATCC 31491</strain>
    </source>
</reference>
<dbReference type="Proteomes" id="UP001317259">
    <property type="component" value="Unassembled WGS sequence"/>
</dbReference>
<comment type="caution">
    <text evidence="3">The sequence shown here is derived from an EMBL/GenBank/DDBJ whole genome shotgun (WGS) entry which is preliminary data.</text>
</comment>
<dbReference type="InterPro" id="IPR005545">
    <property type="entry name" value="YCII"/>
</dbReference>
<protein>
    <submittedName>
        <fullName evidence="3">YciI family protein</fullName>
    </submittedName>
</protein>
<evidence type="ECO:0000313" key="3">
    <source>
        <dbReference type="EMBL" id="MCK2220732.1"/>
    </source>
</evidence>
<evidence type="ECO:0000313" key="4">
    <source>
        <dbReference type="Proteomes" id="UP001317259"/>
    </source>
</evidence>
<evidence type="ECO:0000256" key="1">
    <source>
        <dbReference type="ARBA" id="ARBA00007689"/>
    </source>
</evidence>
<proteinExistence type="inferred from homology"/>
<dbReference type="RefSeq" id="WP_242381262.1">
    <property type="nucleotide sequence ID" value="NZ_JAKRKC020000002.1"/>
</dbReference>
<keyword evidence="4" id="KW-1185">Reference proteome</keyword>
<dbReference type="InterPro" id="IPR051807">
    <property type="entry name" value="Sec-metab_biosynth-assoc"/>
</dbReference>
<feature type="domain" description="YCII-related" evidence="2">
    <location>
        <begin position="3"/>
        <end position="84"/>
    </location>
</feature>
<dbReference type="Gene3D" id="3.30.70.1060">
    <property type="entry name" value="Dimeric alpha+beta barrel"/>
    <property type="match status" value="1"/>
</dbReference>
<evidence type="ECO:0000259" key="2">
    <source>
        <dbReference type="Pfam" id="PF03795"/>
    </source>
</evidence>
<dbReference type="InterPro" id="IPR011008">
    <property type="entry name" value="Dimeric_a/b-barrel"/>
</dbReference>
<gene>
    <name evidence="3" type="ORF">MF672_044050</name>
</gene>
<organism evidence="3 4">
    <name type="scientific">Actinomadura luzonensis</name>
    <dbReference type="NCBI Taxonomy" id="2805427"/>
    <lineage>
        <taxon>Bacteria</taxon>
        <taxon>Bacillati</taxon>
        <taxon>Actinomycetota</taxon>
        <taxon>Actinomycetes</taxon>
        <taxon>Streptosporangiales</taxon>
        <taxon>Thermomonosporaceae</taxon>
        <taxon>Actinomadura</taxon>
    </lineage>
</organism>
<dbReference type="PANTHER" id="PTHR33606:SF3">
    <property type="entry name" value="PROTEIN YCII"/>
    <property type="match status" value="1"/>
</dbReference>
<sequence length="88" mass="10398">MTRYVVHLTFDDDPRRLAVRPAHREHLRRLHEEGRLVTAGPWADDSGAMHVYEVADEEEVREILRRDPYTEVADCYEVTLVKEWVPLL</sequence>
<dbReference type="Pfam" id="PF03795">
    <property type="entry name" value="YCII"/>
    <property type="match status" value="1"/>
</dbReference>
<accession>A0ABT0G827</accession>
<dbReference type="EMBL" id="JAKRKC020000002">
    <property type="protein sequence ID" value="MCK2220732.1"/>
    <property type="molecule type" value="Genomic_DNA"/>
</dbReference>
<dbReference type="PANTHER" id="PTHR33606">
    <property type="entry name" value="PROTEIN YCII"/>
    <property type="match status" value="1"/>
</dbReference>
<name>A0ABT0G827_9ACTN</name>
<dbReference type="SUPFAM" id="SSF54909">
    <property type="entry name" value="Dimeric alpha+beta barrel"/>
    <property type="match status" value="1"/>
</dbReference>